<protein>
    <submittedName>
        <fullName evidence="2">Type 1 glutamine amidotransferase</fullName>
    </submittedName>
</protein>
<organism evidence="2 3">
    <name type="scientific">Cohnella faecalis</name>
    <dbReference type="NCBI Taxonomy" id="2315694"/>
    <lineage>
        <taxon>Bacteria</taxon>
        <taxon>Bacillati</taxon>
        <taxon>Bacillota</taxon>
        <taxon>Bacilli</taxon>
        <taxon>Bacillales</taxon>
        <taxon>Paenibacillaceae</taxon>
        <taxon>Cohnella</taxon>
    </lineage>
</organism>
<name>A0A398CIE1_9BACL</name>
<dbReference type="Proteomes" id="UP000266340">
    <property type="component" value="Unassembled WGS sequence"/>
</dbReference>
<accession>A0A398CIE1</accession>
<dbReference type="RefSeq" id="WP_119150174.1">
    <property type="nucleotide sequence ID" value="NZ_JBHSOV010000009.1"/>
</dbReference>
<dbReference type="PROSITE" id="PS51273">
    <property type="entry name" value="GATASE_TYPE_1"/>
    <property type="match status" value="1"/>
</dbReference>
<dbReference type="EMBL" id="QXJM01000039">
    <property type="protein sequence ID" value="RIE02135.1"/>
    <property type="molecule type" value="Genomic_DNA"/>
</dbReference>
<keyword evidence="3" id="KW-1185">Reference proteome</keyword>
<dbReference type="Gene3D" id="3.40.50.880">
    <property type="match status" value="1"/>
</dbReference>
<evidence type="ECO:0000313" key="3">
    <source>
        <dbReference type="Proteomes" id="UP000266340"/>
    </source>
</evidence>
<evidence type="ECO:0000313" key="2">
    <source>
        <dbReference type="EMBL" id="RIE02135.1"/>
    </source>
</evidence>
<dbReference type="InterPro" id="IPR017926">
    <property type="entry name" value="GATASE"/>
</dbReference>
<keyword evidence="2" id="KW-0315">Glutamine amidotransferase</keyword>
<comment type="caution">
    <text evidence="2">The sequence shown here is derived from an EMBL/GenBank/DDBJ whole genome shotgun (WGS) entry which is preliminary data.</text>
</comment>
<evidence type="ECO:0000259" key="1">
    <source>
        <dbReference type="Pfam" id="PF00117"/>
    </source>
</evidence>
<proteinExistence type="predicted"/>
<keyword evidence="2" id="KW-0808">Transferase</keyword>
<dbReference type="PANTHER" id="PTHR42695">
    <property type="entry name" value="GLUTAMINE AMIDOTRANSFERASE YLR126C-RELATED"/>
    <property type="match status" value="1"/>
</dbReference>
<dbReference type="GO" id="GO:0005829">
    <property type="term" value="C:cytosol"/>
    <property type="evidence" value="ECO:0007669"/>
    <property type="project" value="TreeGrafter"/>
</dbReference>
<feature type="domain" description="Glutamine amidotransferase" evidence="1">
    <location>
        <begin position="39"/>
        <end position="178"/>
    </location>
</feature>
<dbReference type="PANTHER" id="PTHR42695:SF5">
    <property type="entry name" value="GLUTAMINE AMIDOTRANSFERASE YLR126C-RELATED"/>
    <property type="match status" value="1"/>
</dbReference>
<dbReference type="InterPro" id="IPR044992">
    <property type="entry name" value="ChyE-like"/>
</dbReference>
<reference evidence="2 3" key="1">
    <citation type="submission" date="2018-09" db="EMBL/GenBank/DDBJ databases">
        <title>Cohnella cavernae sp. nov., isolated from a karst cave.</title>
        <authorList>
            <person name="Zhu H."/>
        </authorList>
    </citation>
    <scope>NUCLEOTIDE SEQUENCE [LARGE SCALE GENOMIC DNA]</scope>
    <source>
        <strain evidence="2 3">K2E09-144</strain>
    </source>
</reference>
<dbReference type="OrthoDB" id="9807137at2"/>
<gene>
    <name evidence="2" type="ORF">D3H35_15375</name>
</gene>
<dbReference type="SUPFAM" id="SSF52317">
    <property type="entry name" value="Class I glutamine amidotransferase-like"/>
    <property type="match status" value="1"/>
</dbReference>
<dbReference type="GO" id="GO:0016740">
    <property type="term" value="F:transferase activity"/>
    <property type="evidence" value="ECO:0007669"/>
    <property type="project" value="UniProtKB-KW"/>
</dbReference>
<dbReference type="FunFam" id="3.40.50.880:FF:000033">
    <property type="entry name" value="Glutamine amidotransferase class-I"/>
    <property type="match status" value="1"/>
</dbReference>
<sequence>MNIKVFKHFSFDDTGAFERWASHNGHTLDILDPAEGVRAEWLDGLDLLIILGGPMSVYEEELYPWLIEEKRFVGQAIELEKKILGICLGAQMLADVLGSKVYRHPCKEIGWHPINRSEDRHPWLAGLPERFHSFQWHGDTFELPTGATRLAGSDACSQQAFAYGDRVLGLQFHLETSPACMEVMLDRWADQLTDEPCIQSAERIRAETARSDASLRMLHGILDRIALQSESPIQ</sequence>
<dbReference type="AlphaFoldDB" id="A0A398CIE1"/>
<dbReference type="Pfam" id="PF00117">
    <property type="entry name" value="GATase"/>
    <property type="match status" value="1"/>
</dbReference>
<dbReference type="CDD" id="cd01741">
    <property type="entry name" value="GATase1_1"/>
    <property type="match status" value="1"/>
</dbReference>
<dbReference type="InterPro" id="IPR029062">
    <property type="entry name" value="Class_I_gatase-like"/>
</dbReference>